<accession>A0A3D9HX65</accession>
<dbReference type="Proteomes" id="UP000256845">
    <property type="component" value="Unassembled WGS sequence"/>
</dbReference>
<dbReference type="GO" id="GO:0003677">
    <property type="term" value="F:DNA binding"/>
    <property type="evidence" value="ECO:0007669"/>
    <property type="project" value="UniProtKB-KW"/>
</dbReference>
<gene>
    <name evidence="6" type="ORF">DFP90_101770</name>
</gene>
<dbReference type="Gene3D" id="1.10.10.10">
    <property type="entry name" value="Winged helix-like DNA-binding domain superfamily/Winged helix DNA-binding domain"/>
    <property type="match status" value="1"/>
</dbReference>
<proteinExistence type="inferred from homology"/>
<dbReference type="Pfam" id="PF00126">
    <property type="entry name" value="HTH_1"/>
    <property type="match status" value="1"/>
</dbReference>
<dbReference type="GO" id="GO:0003700">
    <property type="term" value="F:DNA-binding transcription factor activity"/>
    <property type="evidence" value="ECO:0007669"/>
    <property type="project" value="InterPro"/>
</dbReference>
<dbReference type="PROSITE" id="PS50931">
    <property type="entry name" value="HTH_LYSR"/>
    <property type="match status" value="1"/>
</dbReference>
<dbReference type="InterPro" id="IPR050389">
    <property type="entry name" value="LysR-type_TF"/>
</dbReference>
<keyword evidence="4" id="KW-0804">Transcription</keyword>
<reference evidence="6 7" key="1">
    <citation type="submission" date="2018-07" db="EMBL/GenBank/DDBJ databases">
        <title>Genomic Encyclopedia of Type Strains, Phase III (KMG-III): the genomes of soil and plant-associated and newly described type strains.</title>
        <authorList>
            <person name="Whitman W."/>
        </authorList>
    </citation>
    <scope>NUCLEOTIDE SEQUENCE [LARGE SCALE GENOMIC DNA]</scope>
    <source>
        <strain evidence="6 7">CECT 8488</strain>
    </source>
</reference>
<dbReference type="EMBL" id="QRDW01000001">
    <property type="protein sequence ID" value="RED53971.1"/>
    <property type="molecule type" value="Genomic_DNA"/>
</dbReference>
<dbReference type="Gene3D" id="3.40.190.10">
    <property type="entry name" value="Periplasmic binding protein-like II"/>
    <property type="match status" value="2"/>
</dbReference>
<dbReference type="PANTHER" id="PTHR30118:SF15">
    <property type="entry name" value="TRANSCRIPTIONAL REGULATORY PROTEIN"/>
    <property type="match status" value="1"/>
</dbReference>
<protein>
    <submittedName>
        <fullName evidence="6">LysR family transcriptional regulator</fullName>
    </submittedName>
</protein>
<keyword evidence="3" id="KW-0238">DNA-binding</keyword>
<dbReference type="InterPro" id="IPR005119">
    <property type="entry name" value="LysR_subst-bd"/>
</dbReference>
<dbReference type="PANTHER" id="PTHR30118">
    <property type="entry name" value="HTH-TYPE TRANSCRIPTIONAL REGULATOR LEUO-RELATED"/>
    <property type="match status" value="1"/>
</dbReference>
<evidence type="ECO:0000256" key="4">
    <source>
        <dbReference type="ARBA" id="ARBA00023163"/>
    </source>
</evidence>
<name>A0A3D9HX65_9PROT</name>
<evidence type="ECO:0000256" key="1">
    <source>
        <dbReference type="ARBA" id="ARBA00009437"/>
    </source>
</evidence>
<dbReference type="InterPro" id="IPR000847">
    <property type="entry name" value="LysR_HTH_N"/>
</dbReference>
<dbReference type="PRINTS" id="PR00039">
    <property type="entry name" value="HTHLYSR"/>
</dbReference>
<feature type="domain" description="HTH lysR-type" evidence="5">
    <location>
        <begin position="6"/>
        <end position="63"/>
    </location>
</feature>
<keyword evidence="7" id="KW-1185">Reference proteome</keyword>
<dbReference type="InterPro" id="IPR036390">
    <property type="entry name" value="WH_DNA-bd_sf"/>
</dbReference>
<evidence type="ECO:0000259" key="5">
    <source>
        <dbReference type="PROSITE" id="PS50931"/>
    </source>
</evidence>
<dbReference type="InterPro" id="IPR037402">
    <property type="entry name" value="YidZ_PBP2"/>
</dbReference>
<dbReference type="SUPFAM" id="SSF46785">
    <property type="entry name" value="Winged helix' DNA-binding domain"/>
    <property type="match status" value="1"/>
</dbReference>
<dbReference type="CDD" id="cd08417">
    <property type="entry name" value="PBP2_Nitroaromatics_like"/>
    <property type="match status" value="1"/>
</dbReference>
<comment type="caution">
    <text evidence="6">The sequence shown here is derived from an EMBL/GenBank/DDBJ whole genome shotgun (WGS) entry which is preliminary data.</text>
</comment>
<dbReference type="Pfam" id="PF03466">
    <property type="entry name" value="LysR_substrate"/>
    <property type="match status" value="1"/>
</dbReference>
<dbReference type="AlphaFoldDB" id="A0A3D9HX65"/>
<evidence type="ECO:0000256" key="3">
    <source>
        <dbReference type="ARBA" id="ARBA00023125"/>
    </source>
</evidence>
<keyword evidence="2" id="KW-0805">Transcription regulation</keyword>
<evidence type="ECO:0000313" key="6">
    <source>
        <dbReference type="EMBL" id="RED53971.1"/>
    </source>
</evidence>
<dbReference type="SUPFAM" id="SSF53850">
    <property type="entry name" value="Periplasmic binding protein-like II"/>
    <property type="match status" value="1"/>
</dbReference>
<sequence length="302" mass="33937">MNLSGIDLNLLLVFEAIYTERNLSKAGERLSLSQPAVSNALRRLRETLNNPLFVRTAEGMVPTNHAVAIQPTIAKALDDLRSCLTPDLSFDPAQAKNHFRISLSDIIGSLILPELIAKLQDNAPHVDLTFRHVDRKGAYEMLRTGRHDLVISTELDGPGMYQQLLFKDPYVTLVSNSHSTIRDDLTLKQFCQAKHILFSLEGQGPGLVDTALARQSLKRHVALRLPHVSVIPKIVEESDMIVTLPLRMARIHSEALNIKTFKPPVEVPDLAVYQYWHSRSHHDPACGWIRSQILETCRARVQ</sequence>
<comment type="similarity">
    <text evidence="1">Belongs to the LysR transcriptional regulatory family.</text>
</comment>
<evidence type="ECO:0000256" key="2">
    <source>
        <dbReference type="ARBA" id="ARBA00023015"/>
    </source>
</evidence>
<dbReference type="OrthoDB" id="9774011at2"/>
<dbReference type="InterPro" id="IPR036388">
    <property type="entry name" value="WH-like_DNA-bd_sf"/>
</dbReference>
<dbReference type="RefSeq" id="WP_115935067.1">
    <property type="nucleotide sequence ID" value="NZ_QRDW01000001.1"/>
</dbReference>
<organism evidence="6 7">
    <name type="scientific">Aestuariispira insulae</name>
    <dbReference type="NCBI Taxonomy" id="1461337"/>
    <lineage>
        <taxon>Bacteria</taxon>
        <taxon>Pseudomonadati</taxon>
        <taxon>Pseudomonadota</taxon>
        <taxon>Alphaproteobacteria</taxon>
        <taxon>Rhodospirillales</taxon>
        <taxon>Kiloniellaceae</taxon>
        <taxon>Aestuariispira</taxon>
    </lineage>
</organism>
<evidence type="ECO:0000313" key="7">
    <source>
        <dbReference type="Proteomes" id="UP000256845"/>
    </source>
</evidence>